<reference evidence="1" key="1">
    <citation type="submission" date="2023-04" db="EMBL/GenBank/DDBJ databases">
        <title>Draft Genome sequencing of Naganishia species isolated from polar environments using Oxford Nanopore Technology.</title>
        <authorList>
            <person name="Leo P."/>
            <person name="Venkateswaran K."/>
        </authorList>
    </citation>
    <scope>NUCLEOTIDE SEQUENCE</scope>
    <source>
        <strain evidence="1">MNA-CCFEE 5261</strain>
    </source>
</reference>
<keyword evidence="2" id="KW-1185">Reference proteome</keyword>
<comment type="caution">
    <text evidence="1">The sequence shown here is derived from an EMBL/GenBank/DDBJ whole genome shotgun (WGS) entry which is preliminary data.</text>
</comment>
<evidence type="ECO:0000313" key="1">
    <source>
        <dbReference type="EMBL" id="KAJ9099398.1"/>
    </source>
</evidence>
<dbReference type="Proteomes" id="UP001241377">
    <property type="component" value="Unassembled WGS sequence"/>
</dbReference>
<name>A0ACC2VJ36_9TREE</name>
<dbReference type="EMBL" id="JASBWR010000070">
    <property type="protein sequence ID" value="KAJ9099398.1"/>
    <property type="molecule type" value="Genomic_DNA"/>
</dbReference>
<sequence length="836" mass="97054">MQNDTVLIDQLEDQLIDHPDAKTRIQLNAETLDEAFQKKLNARAEQIANQNAIFHDAEDGTDEMESSNGRREPPVTIKNNLPYKNVEVETFETQVSEWFVSHDYEILQLKLLKRDKLTNQEVQKLIEELGNDIKDESAIGNVEIWRTLLYFALGEYHECTSVSQQTESMKKNLRSLHDLGISEFIAVFVKRLTGNNEVDDLTLFMVITIHYLLIITSLHSETKYTREMSTIMHKHGILSHLFSFVSQQAKSQHRTRNYLKIIKHLMLLQFGTQSHLASTMSFLNNLHGIEVDTDSKSLTCSPLQYFTIRENLMDKYPLYPLLQTGKSPKVENHYGFFMAANTFSNSLSNLLENPRPNRAHTAQTQLPAQTVHIATPTPTPPSVASEFMSGGEKIRKLYQINQGMPFIYPTDGLTAIPKAVDEAYNIFSSAVKEDLVSQQFWDERQRFMKQERGFAEESNNTTDDKYRYSPSLLEKYQENTEEINSLLRIEDFYEKNLADFYDFILLLVEIINVSKIDYPLTYAEFELNRAIAGEAHYDDILPEKLRLYIQKEAEIIAVKEITLKTISGIVDILLTWFKVSHILKCHHLTSVLYDQQYFEALFEFLNNCFDNNNIQIRKLEVDGPGVTWVYQNRLLNPQIEIPDFNFFTVCLERQVDNYQYLFINKVPLSDIPFDKTTNERTLETFNYNACAAIDHLLRIADEILIDNMSQRVFVLNELKPTDVLKAIVTNYQNDRIITSILNILKKLVPYQGRKWKASNMDIISIIYLKCDLSLKDDWLSGKDLESDFNTAYEQEIALRGLLQFFNMRHYPKQMEELGYDLSKVPRLDIEIDDTYV</sequence>
<accession>A0ACC2VJ36</accession>
<evidence type="ECO:0000313" key="2">
    <source>
        <dbReference type="Proteomes" id="UP001241377"/>
    </source>
</evidence>
<protein>
    <submittedName>
        <fullName evidence="1">Uncharacterized protein</fullName>
    </submittedName>
</protein>
<proteinExistence type="predicted"/>
<organism evidence="1 2">
    <name type="scientific">Naganishia cerealis</name>
    <dbReference type="NCBI Taxonomy" id="610337"/>
    <lineage>
        <taxon>Eukaryota</taxon>
        <taxon>Fungi</taxon>
        <taxon>Dikarya</taxon>
        <taxon>Basidiomycota</taxon>
        <taxon>Agaricomycotina</taxon>
        <taxon>Tremellomycetes</taxon>
        <taxon>Filobasidiales</taxon>
        <taxon>Filobasidiaceae</taxon>
        <taxon>Naganishia</taxon>
    </lineage>
</organism>
<gene>
    <name evidence="1" type="ORF">QFC19_006010</name>
</gene>